<comment type="caution">
    <text evidence="2">The sequence shown here is derived from an EMBL/GenBank/DDBJ whole genome shotgun (WGS) entry which is preliminary data.</text>
</comment>
<accession>A0AAX1UFG3</accession>
<sequence>MNLMRGAVAFEAEGRERFIRLTTNAQVRYQERAGETLVDAIVAMQGEASHGDMLRLRRLIWAGMGHEGLSEDAAGDLIDEIGLAEASRLLGEAIRAAFPEAAKAEAEAETGSGDAGGNAPAPAKPKAKPAAA</sequence>
<dbReference type="RefSeq" id="WP_119001344.1">
    <property type="nucleotide sequence ID" value="NZ_QWGP01000038.1"/>
</dbReference>
<dbReference type="EMBL" id="QWGP01000038">
    <property type="protein sequence ID" value="RHZ91153.1"/>
    <property type="molecule type" value="Genomic_DNA"/>
</dbReference>
<organism evidence="2 3">
    <name type="scientific">Cereibacter sphaeroides</name>
    <name type="common">Rhodobacter sphaeroides</name>
    <dbReference type="NCBI Taxonomy" id="1063"/>
    <lineage>
        <taxon>Bacteria</taxon>
        <taxon>Pseudomonadati</taxon>
        <taxon>Pseudomonadota</taxon>
        <taxon>Alphaproteobacteria</taxon>
        <taxon>Rhodobacterales</taxon>
        <taxon>Paracoccaceae</taxon>
        <taxon>Cereibacter</taxon>
    </lineage>
</organism>
<protein>
    <recommendedName>
        <fullName evidence="4">Gene transfer agent family protein</fullName>
    </recommendedName>
</protein>
<dbReference type="Proteomes" id="UP000266305">
    <property type="component" value="Unassembled WGS sequence"/>
</dbReference>
<gene>
    <name evidence="2" type="ORF">D1114_21000</name>
</gene>
<evidence type="ECO:0000313" key="3">
    <source>
        <dbReference type="Proteomes" id="UP000266305"/>
    </source>
</evidence>
<evidence type="ECO:0008006" key="4">
    <source>
        <dbReference type="Google" id="ProtNLM"/>
    </source>
</evidence>
<evidence type="ECO:0000313" key="2">
    <source>
        <dbReference type="EMBL" id="RHZ91153.1"/>
    </source>
</evidence>
<name>A0AAX1UFG3_CERSP</name>
<feature type="region of interest" description="Disordered" evidence="1">
    <location>
        <begin position="101"/>
        <end position="132"/>
    </location>
</feature>
<dbReference type="AlphaFoldDB" id="A0AAX1UFG3"/>
<evidence type="ECO:0000256" key="1">
    <source>
        <dbReference type="SAM" id="MobiDB-lite"/>
    </source>
</evidence>
<proteinExistence type="predicted"/>
<reference evidence="2 3" key="1">
    <citation type="submission" date="2018-08" db="EMBL/GenBank/DDBJ databases">
        <title>Draft genome sequence of Rhodobacter sphaeroides FY.</title>
        <authorList>
            <person name="Rayyan A."/>
            <person name="Meyer T.E."/>
            <person name="Kyndt J.A."/>
        </authorList>
    </citation>
    <scope>NUCLEOTIDE SEQUENCE [LARGE SCALE GENOMIC DNA]</scope>
    <source>
        <strain evidence="2 3">FY</strain>
    </source>
</reference>